<dbReference type="EMBL" id="CAXDID020000470">
    <property type="protein sequence ID" value="CAL6094831.1"/>
    <property type="molecule type" value="Genomic_DNA"/>
</dbReference>
<dbReference type="Proteomes" id="UP001642409">
    <property type="component" value="Unassembled WGS sequence"/>
</dbReference>
<evidence type="ECO:0000313" key="2">
    <source>
        <dbReference type="EMBL" id="CAL6094831.1"/>
    </source>
</evidence>
<name>A0AA86NY01_9EUKA</name>
<evidence type="ECO:0000313" key="3">
    <source>
        <dbReference type="Proteomes" id="UP001642409"/>
    </source>
</evidence>
<dbReference type="AlphaFoldDB" id="A0AA86NY01"/>
<gene>
    <name evidence="1" type="ORF">HINF_LOCUS14439</name>
    <name evidence="2" type="ORF">HINF_LOCUS67657</name>
</gene>
<reference evidence="2 3" key="2">
    <citation type="submission" date="2024-07" db="EMBL/GenBank/DDBJ databases">
        <authorList>
            <person name="Akdeniz Z."/>
        </authorList>
    </citation>
    <scope>NUCLEOTIDE SEQUENCE [LARGE SCALE GENOMIC DNA]</scope>
</reference>
<proteinExistence type="predicted"/>
<organism evidence="1">
    <name type="scientific">Hexamita inflata</name>
    <dbReference type="NCBI Taxonomy" id="28002"/>
    <lineage>
        <taxon>Eukaryota</taxon>
        <taxon>Metamonada</taxon>
        <taxon>Diplomonadida</taxon>
        <taxon>Hexamitidae</taxon>
        <taxon>Hexamitinae</taxon>
        <taxon>Hexamita</taxon>
    </lineage>
</organism>
<comment type="caution">
    <text evidence="1">The sequence shown here is derived from an EMBL/GenBank/DDBJ whole genome shotgun (WGS) entry which is preliminary data.</text>
</comment>
<reference evidence="1" key="1">
    <citation type="submission" date="2023-06" db="EMBL/GenBank/DDBJ databases">
        <authorList>
            <person name="Kurt Z."/>
        </authorList>
    </citation>
    <scope>NUCLEOTIDE SEQUENCE</scope>
</reference>
<sequence length="156" mass="18164">MVILLKRGRKRLIEYFKNSCGQDNRSLQNFKIDRMDHSSLKAMKVYTSELSGSGTFASWYCTCHASCFQVIIYFSKLSWLLASRSSSLRTWLQKWLRIWLQERPGRCGSMRLKFLPKRVASWTKSCSSRSVHLFLLDAVILWRGGNSDGSQLRENK</sequence>
<keyword evidence="3" id="KW-1185">Reference proteome</keyword>
<evidence type="ECO:0000313" key="1">
    <source>
        <dbReference type="EMBL" id="CAI9926794.1"/>
    </source>
</evidence>
<protein>
    <submittedName>
        <fullName evidence="2">Hypothetical_protein</fullName>
    </submittedName>
</protein>
<accession>A0AA86NY01</accession>
<dbReference type="EMBL" id="CATOUU010000372">
    <property type="protein sequence ID" value="CAI9926794.1"/>
    <property type="molecule type" value="Genomic_DNA"/>
</dbReference>